<dbReference type="Proteomes" id="UP000638648">
    <property type="component" value="Unassembled WGS sequence"/>
</dbReference>
<dbReference type="RefSeq" id="WP_192748580.1">
    <property type="nucleotide sequence ID" value="NZ_BAABJL010000073.1"/>
</dbReference>
<sequence length="48" mass="5018">MTALGRRRARTGYISGALLGPSTNGSTNGGGHLAYVTIQVYRLAGRPQ</sequence>
<evidence type="ECO:0000313" key="1">
    <source>
        <dbReference type="EMBL" id="MBE1603878.1"/>
    </source>
</evidence>
<comment type="caution">
    <text evidence="1">The sequence shown here is derived from an EMBL/GenBank/DDBJ whole genome shotgun (WGS) entry which is preliminary data.</text>
</comment>
<dbReference type="AlphaFoldDB" id="A0A927MRG9"/>
<organism evidence="1 2">
    <name type="scientific">Actinopolymorpha pittospori</name>
    <dbReference type="NCBI Taxonomy" id="648752"/>
    <lineage>
        <taxon>Bacteria</taxon>
        <taxon>Bacillati</taxon>
        <taxon>Actinomycetota</taxon>
        <taxon>Actinomycetes</taxon>
        <taxon>Propionibacteriales</taxon>
        <taxon>Actinopolymorphaceae</taxon>
        <taxon>Actinopolymorpha</taxon>
    </lineage>
</organism>
<gene>
    <name evidence="1" type="ORF">HEB94_000726</name>
</gene>
<keyword evidence="2" id="KW-1185">Reference proteome</keyword>
<protein>
    <submittedName>
        <fullName evidence="1">Uncharacterized protein</fullName>
    </submittedName>
</protein>
<name>A0A927MRG9_9ACTN</name>
<evidence type="ECO:0000313" key="2">
    <source>
        <dbReference type="Proteomes" id="UP000638648"/>
    </source>
</evidence>
<reference evidence="1" key="1">
    <citation type="submission" date="2020-10" db="EMBL/GenBank/DDBJ databases">
        <title>Sequencing the genomes of 1000 actinobacteria strains.</title>
        <authorList>
            <person name="Klenk H.-P."/>
        </authorList>
    </citation>
    <scope>NUCLEOTIDE SEQUENCE</scope>
    <source>
        <strain evidence="1">DSM 45354</strain>
    </source>
</reference>
<dbReference type="EMBL" id="JADBEM010000001">
    <property type="protein sequence ID" value="MBE1603878.1"/>
    <property type="molecule type" value="Genomic_DNA"/>
</dbReference>
<accession>A0A927MRG9</accession>
<proteinExistence type="predicted"/>